<feature type="region of interest" description="Disordered" evidence="1">
    <location>
        <begin position="174"/>
        <end position="211"/>
    </location>
</feature>
<feature type="region of interest" description="Disordered" evidence="1">
    <location>
        <begin position="885"/>
        <end position="913"/>
    </location>
</feature>
<feature type="compositionally biased region" description="Low complexity" evidence="1">
    <location>
        <begin position="268"/>
        <end position="279"/>
    </location>
</feature>
<reference evidence="3 4" key="1">
    <citation type="submission" date="2017-12" db="EMBL/GenBank/DDBJ databases">
        <title>Comparative genomics of Botrytis spp.</title>
        <authorList>
            <person name="Valero-Jimenez C.A."/>
            <person name="Tapia P."/>
            <person name="Veloso J."/>
            <person name="Silva-Moreno E."/>
            <person name="Staats M."/>
            <person name="Valdes J.H."/>
            <person name="Van Kan J.A.L."/>
        </authorList>
    </citation>
    <scope>NUCLEOTIDE SEQUENCE [LARGE SCALE GENOMIC DNA]</scope>
    <source>
        <strain evidence="3 4">MUCL435</strain>
    </source>
</reference>
<comment type="caution">
    <text evidence="3">The sequence shown here is derived from an EMBL/GenBank/DDBJ whole genome shotgun (WGS) entry which is preliminary data.</text>
</comment>
<feature type="region of interest" description="Disordered" evidence="1">
    <location>
        <begin position="118"/>
        <end position="155"/>
    </location>
</feature>
<feature type="region of interest" description="Disordered" evidence="1">
    <location>
        <begin position="1057"/>
        <end position="1107"/>
    </location>
</feature>
<sequence length="1107" mass="121910">MSVPPISSLASSDTDVDLEAAFKESLGIARDVVKGVLLQSLRVSFEGHHISFPAQQILSGDETYNTLLTMRDLDSPTGMMIDNNVIQLPCSGNIMSSTSQPSAMSGQMNQMAFSPLTTSNLNSHIRPGNSTQQQQPFNNSNYRPQSSFNATQSQTELPQLSNVLRAVNTNNYTQQQTYPSSNNSYSLSSNQPLRPQLQQHNPATKYPQNMDDLFSRSDSVLASQIPANRSNFQQQMIARLQKDSRTFANQSYSSYGGQGPIPNLERTSSSSSVLSSSSLPTLAPAQKLPQTENLLVVESRSSTQSRSETPMDLEMTKATNPRKRKVQTEEQKAAAKKARLLKIAGKAENAEKTNKLEVVKKKDLEIPADVVIRILEFCPPIFLRKARTICRNWCRWVRDLKSIHINCRRENYGYNLPDEIPGLSAMQYVDLLGGKGCMEPGCKNKDASRTHWAWKKRWCLNCWKGKIEREDRIQKHRQHNYSLPVIDRLLACIPVSMYDSFGKPHDFVEEGDPGAIQTSTHRLYKYYLIADVENIIKEYEALTPDPYREDPTHNDAQKATARQIWDEKMEKLEEDRDAFFEAKKAENAKVMQLVLQIEAAVREKRAKGRKPNDANRESRRVLFLTFAKRDLPDIPEDFIINTKPFKAAVRIFRDGGSERGWRALKPKIQEVYQQEQSRKNDQQAIVPAKDVPSRGNLNEDFQMTGQDLENYEQANDALRQIGNQVLQPNTQQGQLERYQIPTPMTSNRSSLAMIHAGSFDSGKSAVATALRPLNNPTITFPGGLPLPNDSLLNTSHNNNGSSISSLSNISHNNGFSANSLARLSGINNGSLMGSTSVPSRSNSGFPASSMNSLTQNHNSMISSNPAYGNNGLPASTMSILSQNNNNMGSSSTTSRNISMTPLPQNGSNSFMGSSNSGSYGANINLANSMASRSQNMNNSSIGLLSNNSRSTQNNNGDFMKSASYSNNNFAANPMASRSQNMNGANISSPEDFFKMNPYANPNQMSQSNNVSSVNSPSDFSGHSNYNNAINSGPSNHLTQCNNVSSLLPPPHLGYASQNNVASSVNSSNQVYQNNGTSSNPSNPGSSSTSRSAMAISSIITGTQPQGN</sequence>
<dbReference type="Proteomes" id="UP000308671">
    <property type="component" value="Unassembled WGS sequence"/>
</dbReference>
<feature type="domain" description="F-box" evidence="2">
    <location>
        <begin position="365"/>
        <end position="402"/>
    </location>
</feature>
<dbReference type="EMBL" id="PQXL01000422">
    <property type="protein sequence ID" value="THV46051.1"/>
    <property type="molecule type" value="Genomic_DNA"/>
</dbReference>
<evidence type="ECO:0000259" key="2">
    <source>
        <dbReference type="Pfam" id="PF00646"/>
    </source>
</evidence>
<dbReference type="Pfam" id="PF00646">
    <property type="entry name" value="F-box"/>
    <property type="match status" value="1"/>
</dbReference>
<keyword evidence="4" id="KW-1185">Reference proteome</keyword>
<feature type="region of interest" description="Disordered" evidence="1">
    <location>
        <begin position="834"/>
        <end position="865"/>
    </location>
</feature>
<organism evidence="3 4">
    <name type="scientific">Botrytis galanthina</name>
    <dbReference type="NCBI Taxonomy" id="278940"/>
    <lineage>
        <taxon>Eukaryota</taxon>
        <taxon>Fungi</taxon>
        <taxon>Dikarya</taxon>
        <taxon>Ascomycota</taxon>
        <taxon>Pezizomycotina</taxon>
        <taxon>Leotiomycetes</taxon>
        <taxon>Helotiales</taxon>
        <taxon>Sclerotiniaceae</taxon>
        <taxon>Botrytis</taxon>
    </lineage>
</organism>
<evidence type="ECO:0000256" key="1">
    <source>
        <dbReference type="SAM" id="MobiDB-lite"/>
    </source>
</evidence>
<dbReference type="InterPro" id="IPR036047">
    <property type="entry name" value="F-box-like_dom_sf"/>
</dbReference>
<dbReference type="AlphaFoldDB" id="A0A4S8QPK9"/>
<feature type="region of interest" description="Disordered" evidence="1">
    <location>
        <begin position="249"/>
        <end position="326"/>
    </location>
</feature>
<name>A0A4S8QPK9_9HELO</name>
<feature type="compositionally biased region" description="Low complexity" evidence="1">
    <location>
        <begin position="937"/>
        <end position="950"/>
    </location>
</feature>
<feature type="compositionally biased region" description="Low complexity" evidence="1">
    <location>
        <begin position="1000"/>
        <end position="1017"/>
    </location>
</feature>
<feature type="compositionally biased region" description="Polar residues" evidence="1">
    <location>
        <begin position="975"/>
        <end position="988"/>
    </location>
</feature>
<evidence type="ECO:0000313" key="3">
    <source>
        <dbReference type="EMBL" id="THV46051.1"/>
    </source>
</evidence>
<feature type="region of interest" description="Disordered" evidence="1">
    <location>
        <begin position="937"/>
        <end position="1033"/>
    </location>
</feature>
<feature type="compositionally biased region" description="Low complexity" evidence="1">
    <location>
        <begin position="180"/>
        <end position="190"/>
    </location>
</feature>
<proteinExistence type="predicted"/>
<protein>
    <recommendedName>
        <fullName evidence="2">F-box domain-containing protein</fullName>
    </recommendedName>
</protein>
<dbReference type="SUPFAM" id="SSF81383">
    <property type="entry name" value="F-box domain"/>
    <property type="match status" value="1"/>
</dbReference>
<feature type="compositionally biased region" description="Polar residues" evidence="1">
    <location>
        <begin position="191"/>
        <end position="202"/>
    </location>
</feature>
<evidence type="ECO:0000313" key="4">
    <source>
        <dbReference type="Proteomes" id="UP000308671"/>
    </source>
</evidence>
<feature type="compositionally biased region" description="Low complexity" evidence="1">
    <location>
        <begin position="296"/>
        <end position="308"/>
    </location>
</feature>
<feature type="compositionally biased region" description="Low complexity" evidence="1">
    <location>
        <begin position="961"/>
        <end position="972"/>
    </location>
</feature>
<feature type="compositionally biased region" description="Polar residues" evidence="1">
    <location>
        <begin position="1018"/>
        <end position="1033"/>
    </location>
</feature>
<feature type="compositionally biased region" description="Low complexity" evidence="1">
    <location>
        <begin position="1057"/>
        <end position="1100"/>
    </location>
</feature>
<dbReference type="OrthoDB" id="2322499at2759"/>
<dbReference type="InterPro" id="IPR001810">
    <property type="entry name" value="F-box_dom"/>
</dbReference>
<gene>
    <name evidence="3" type="ORF">BGAL_0422g00090</name>
</gene>
<feature type="compositionally biased region" description="Low complexity" evidence="1">
    <location>
        <begin position="885"/>
        <end position="896"/>
    </location>
</feature>
<accession>A0A4S8QPK9</accession>